<dbReference type="PANTHER" id="PTHR11058:SF9">
    <property type="entry name" value="NADH-UBIQUINONE OXIDOREDUCTASE CHAIN 3"/>
    <property type="match status" value="1"/>
</dbReference>
<evidence type="ECO:0000256" key="10">
    <source>
        <dbReference type="SAM" id="SignalP"/>
    </source>
</evidence>
<proteinExistence type="inferred from homology"/>
<evidence type="ECO:0000256" key="3">
    <source>
        <dbReference type="ARBA" id="ARBA00021007"/>
    </source>
</evidence>
<organism evidence="11">
    <name type="scientific">Bourletiella arvalis</name>
    <dbReference type="NCBI Taxonomy" id="2049373"/>
    <lineage>
        <taxon>Eukaryota</taxon>
        <taxon>Metazoa</taxon>
        <taxon>Ecdysozoa</taxon>
        <taxon>Arthropoda</taxon>
        <taxon>Hexapoda</taxon>
        <taxon>Collembola</taxon>
        <taxon>Symphypleona</taxon>
        <taxon>Bourletiellidae</taxon>
        <taxon>Bourletiella</taxon>
    </lineage>
</organism>
<keyword evidence="9 11" id="KW-0496">Mitochondrion</keyword>
<evidence type="ECO:0000256" key="6">
    <source>
        <dbReference type="ARBA" id="ARBA00022989"/>
    </source>
</evidence>
<evidence type="ECO:0000313" key="11">
    <source>
        <dbReference type="EMBL" id="ATP01405.1"/>
    </source>
</evidence>
<sequence length="114" mass="13173">MMFMVLISAVLSNLLIFINALVAMKKKMEREKGSPFECGYDPKTSARVPFSLHFFLVAVIFLIFDVEITLLMPMPILMKMLKVKTWLILSMSFILILILGTMHEWKEGSLEWSK</sequence>
<comment type="function">
    <text evidence="9">Core subunit of the mitochondrial membrane respiratory chain NADH dehydrogenase (Complex I) which catalyzes electron transfer from NADH through the respiratory chain, using ubiquinone as an electron acceptor. Essential for the catalytic activity of complex I.</text>
</comment>
<comment type="subcellular location">
    <subcellularLocation>
        <location evidence="1">Membrane</location>
    </subcellularLocation>
    <subcellularLocation>
        <location evidence="9">Mitochondrion membrane</location>
        <topology evidence="9">Multi-pass membrane protein</topology>
    </subcellularLocation>
</comment>
<keyword evidence="4 9" id="KW-0813">Transport</keyword>
<dbReference type="EC" id="7.1.1.2" evidence="9"/>
<dbReference type="AlphaFoldDB" id="A0A384XQD1"/>
<keyword evidence="10" id="KW-0732">Signal</keyword>
<keyword evidence="9" id="KW-0679">Respiratory chain</keyword>
<dbReference type="InterPro" id="IPR038430">
    <property type="entry name" value="NDAH_ubi_oxred_su3_sf"/>
</dbReference>
<gene>
    <name evidence="11" type="primary">ND3</name>
</gene>
<accession>A0A384XQD1</accession>
<keyword evidence="9" id="KW-0520">NAD</keyword>
<dbReference type="GO" id="GO:0008137">
    <property type="term" value="F:NADH dehydrogenase (ubiquinone) activity"/>
    <property type="evidence" value="ECO:0007669"/>
    <property type="project" value="UniProtKB-UniRule"/>
</dbReference>
<evidence type="ECO:0000256" key="1">
    <source>
        <dbReference type="ARBA" id="ARBA00004370"/>
    </source>
</evidence>
<dbReference type="Gene3D" id="1.20.58.1610">
    <property type="entry name" value="NADH:ubiquinone/plastoquinone oxidoreductase, chain 3"/>
    <property type="match status" value="1"/>
</dbReference>
<keyword evidence="6 9" id="KW-1133">Transmembrane helix</keyword>
<evidence type="ECO:0000256" key="9">
    <source>
        <dbReference type="RuleBase" id="RU003640"/>
    </source>
</evidence>
<keyword evidence="9" id="KW-1278">Translocase</keyword>
<comment type="catalytic activity">
    <reaction evidence="8 9">
        <text>a ubiquinone + NADH + 5 H(+)(in) = a ubiquinol + NAD(+) + 4 H(+)(out)</text>
        <dbReference type="Rhea" id="RHEA:29091"/>
        <dbReference type="Rhea" id="RHEA-COMP:9565"/>
        <dbReference type="Rhea" id="RHEA-COMP:9566"/>
        <dbReference type="ChEBI" id="CHEBI:15378"/>
        <dbReference type="ChEBI" id="CHEBI:16389"/>
        <dbReference type="ChEBI" id="CHEBI:17976"/>
        <dbReference type="ChEBI" id="CHEBI:57540"/>
        <dbReference type="ChEBI" id="CHEBI:57945"/>
        <dbReference type="EC" id="7.1.1.2"/>
    </reaction>
</comment>
<dbReference type="Pfam" id="PF00507">
    <property type="entry name" value="Oxidored_q4"/>
    <property type="match status" value="1"/>
</dbReference>
<evidence type="ECO:0000256" key="4">
    <source>
        <dbReference type="ARBA" id="ARBA00022448"/>
    </source>
</evidence>
<feature type="transmembrane region" description="Helical" evidence="9">
    <location>
        <begin position="50"/>
        <end position="71"/>
    </location>
</feature>
<geneLocation type="mitochondrion" evidence="11"/>
<comment type="similarity">
    <text evidence="2 9">Belongs to the complex I subunit 3 family.</text>
</comment>
<dbReference type="GO" id="GO:0031966">
    <property type="term" value="C:mitochondrial membrane"/>
    <property type="evidence" value="ECO:0007669"/>
    <property type="project" value="UniProtKB-SubCell"/>
</dbReference>
<evidence type="ECO:0000256" key="8">
    <source>
        <dbReference type="ARBA" id="ARBA00049551"/>
    </source>
</evidence>
<keyword evidence="7 9" id="KW-0472">Membrane</keyword>
<feature type="signal peptide" evidence="10">
    <location>
        <begin position="1"/>
        <end position="20"/>
    </location>
</feature>
<dbReference type="RefSeq" id="YP_009520477.1">
    <property type="nucleotide sequence ID" value="NC_039558.1"/>
</dbReference>
<evidence type="ECO:0000256" key="5">
    <source>
        <dbReference type="ARBA" id="ARBA00022692"/>
    </source>
</evidence>
<keyword evidence="9" id="KW-0830">Ubiquinone</keyword>
<feature type="chain" id="PRO_5017465144" description="NADH-ubiquinone oxidoreductase chain 3" evidence="10">
    <location>
        <begin position="21"/>
        <end position="114"/>
    </location>
</feature>
<dbReference type="EMBL" id="KY618680">
    <property type="protein sequence ID" value="ATP01405.1"/>
    <property type="molecule type" value="Genomic_DNA"/>
</dbReference>
<dbReference type="PANTHER" id="PTHR11058">
    <property type="entry name" value="NADH-UBIQUINONE OXIDOREDUCTASE CHAIN 3"/>
    <property type="match status" value="1"/>
</dbReference>
<reference evidence="11" key="1">
    <citation type="submission" date="2017-02" db="EMBL/GenBank/DDBJ databases">
        <title>The complete mitochondrial genome of Bourletiella arvalis (Hexapoda; Collembola).</title>
        <authorList>
            <person name="Leo C."/>
            <person name="Frati F."/>
            <person name="Carapelli A."/>
        </authorList>
    </citation>
    <scope>NUCLEOTIDE SEQUENCE</scope>
</reference>
<name>A0A384XQD1_9HEXA</name>
<dbReference type="CTD" id="4537"/>
<protein>
    <recommendedName>
        <fullName evidence="3 9">NADH-ubiquinone oxidoreductase chain 3</fullName>
        <ecNumber evidence="9">7.1.1.2</ecNumber>
    </recommendedName>
</protein>
<evidence type="ECO:0000256" key="7">
    <source>
        <dbReference type="ARBA" id="ARBA00023136"/>
    </source>
</evidence>
<keyword evidence="5 9" id="KW-0812">Transmembrane</keyword>
<evidence type="ECO:0000256" key="2">
    <source>
        <dbReference type="ARBA" id="ARBA00008472"/>
    </source>
</evidence>
<keyword evidence="9" id="KW-0249">Electron transport</keyword>
<dbReference type="GO" id="GO:0030964">
    <property type="term" value="C:NADH dehydrogenase complex"/>
    <property type="evidence" value="ECO:0007669"/>
    <property type="project" value="TreeGrafter"/>
</dbReference>
<dbReference type="GeneID" id="38281348"/>
<dbReference type="InterPro" id="IPR000440">
    <property type="entry name" value="NADH_UbQ/plastoQ_OxRdtase_su3"/>
</dbReference>
<feature type="transmembrane region" description="Helical" evidence="9">
    <location>
        <begin position="83"/>
        <end position="102"/>
    </location>
</feature>